<accession>A0A1X7HUK0</accession>
<reference evidence="2" key="1">
    <citation type="submission" date="2017-04" db="EMBL/GenBank/DDBJ databases">
        <authorList>
            <person name="Varghese N."/>
            <person name="Submissions S."/>
        </authorList>
    </citation>
    <scope>NUCLEOTIDE SEQUENCE [LARGE SCALE GENOMIC DNA]</scope>
    <source>
        <strain evidence="2">VDS</strain>
    </source>
</reference>
<dbReference type="RefSeq" id="WP_085548246.1">
    <property type="nucleotide sequence ID" value="NZ_FXAR01000001.1"/>
</dbReference>
<evidence type="ECO:0000313" key="1">
    <source>
        <dbReference type="EMBL" id="SMG05654.1"/>
    </source>
</evidence>
<sequence>MFRQSPAPWYTPQGLRDLLPSASVLLTVAGLLMSLLMAVLPGNPETEDPGDPDTGYVQPAPDVQAGLENTRTDINAALIELRYKEGVRPLFPAPHLQLAAQRLAERSAVAGQQLPSPNNVTMVQHHLPVESASGHAFLEAWLHSPAHTAPLLDARYAFSAVGVAVGHGEVWVAVQLSAE</sequence>
<evidence type="ECO:0000313" key="2">
    <source>
        <dbReference type="Proteomes" id="UP000193309"/>
    </source>
</evidence>
<dbReference type="STRING" id="1610489.SAMN06295981_0027"/>
<dbReference type="Proteomes" id="UP000193309">
    <property type="component" value="Unassembled WGS sequence"/>
</dbReference>
<dbReference type="EMBL" id="FXAR01000001">
    <property type="protein sequence ID" value="SMG05654.1"/>
    <property type="molecule type" value="Genomic_DNA"/>
</dbReference>
<proteinExistence type="predicted"/>
<dbReference type="AlphaFoldDB" id="A0A1X7HUK0"/>
<evidence type="ECO:0008006" key="3">
    <source>
        <dbReference type="Google" id="ProtNLM"/>
    </source>
</evidence>
<keyword evidence="2" id="KW-1185">Reference proteome</keyword>
<dbReference type="OrthoDB" id="4410815at2"/>
<protein>
    <recommendedName>
        <fullName evidence="3">Cysteine-rich secretory protein family protein</fullName>
    </recommendedName>
</protein>
<organism evidence="1 2">
    <name type="scientific">Corynebacterium pollutisoli</name>
    <dbReference type="NCBI Taxonomy" id="1610489"/>
    <lineage>
        <taxon>Bacteria</taxon>
        <taxon>Bacillati</taxon>
        <taxon>Actinomycetota</taxon>
        <taxon>Actinomycetes</taxon>
        <taxon>Mycobacteriales</taxon>
        <taxon>Corynebacteriaceae</taxon>
        <taxon>Corynebacterium</taxon>
    </lineage>
</organism>
<name>A0A1X7HUK0_9CORY</name>
<gene>
    <name evidence="1" type="ORF">SAMN06295981_0027</name>
</gene>